<comment type="function">
    <text evidence="1">Binds and promotes bundling of vimentin filaments originating from the Golgi.</text>
</comment>
<accession>A0A3Q3WQY8</accession>
<dbReference type="PANTHER" id="PTHR12234">
    <property type="entry name" value="FORMIMINOTRANSFERASE-CYCLODEAMINASE"/>
    <property type="match status" value="1"/>
</dbReference>
<comment type="similarity">
    <text evidence="5">In the N-terminal section; belongs to the formiminotransferase family.</text>
</comment>
<dbReference type="SUPFAM" id="SSF101262">
    <property type="entry name" value="Methenyltetrahydrofolate cyclohydrolase-like"/>
    <property type="match status" value="1"/>
</dbReference>
<dbReference type="InterPro" id="IPR051623">
    <property type="entry name" value="FTCD"/>
</dbReference>
<dbReference type="SMART" id="SM01221">
    <property type="entry name" value="FTCD"/>
    <property type="match status" value="1"/>
</dbReference>
<dbReference type="SUPFAM" id="SSF55116">
    <property type="entry name" value="Formiminotransferase domain of formiminotransferase-cyclodeaminase"/>
    <property type="match status" value="2"/>
</dbReference>
<dbReference type="Pfam" id="PF02971">
    <property type="entry name" value="FTCD"/>
    <property type="match status" value="1"/>
</dbReference>
<dbReference type="Ensembl" id="ENSMMOT00000017914.1">
    <property type="protein sequence ID" value="ENSMMOP00000017623.1"/>
    <property type="gene ID" value="ENSMMOG00000013380.1"/>
</dbReference>
<dbReference type="GO" id="GO:0005542">
    <property type="term" value="F:folic acid binding"/>
    <property type="evidence" value="ECO:0007669"/>
    <property type="project" value="UniProtKB-KW"/>
</dbReference>
<dbReference type="NCBIfam" id="TIGR02024">
    <property type="entry name" value="FtcD"/>
    <property type="match status" value="1"/>
</dbReference>
<dbReference type="FunFam" id="1.20.120.680:FF:000001">
    <property type="entry name" value="Formimidoyltransferase cyclodeaminase"/>
    <property type="match status" value="1"/>
</dbReference>
<evidence type="ECO:0000256" key="1">
    <source>
        <dbReference type="ARBA" id="ARBA00002680"/>
    </source>
</evidence>
<dbReference type="GO" id="GO:0019556">
    <property type="term" value="P:L-histidine catabolic process to glutamate and formamide"/>
    <property type="evidence" value="ECO:0007669"/>
    <property type="project" value="UniProtKB-UniPathway"/>
</dbReference>
<dbReference type="GO" id="GO:0005794">
    <property type="term" value="C:Golgi apparatus"/>
    <property type="evidence" value="ECO:0007669"/>
    <property type="project" value="UniProtKB-SubCell"/>
</dbReference>
<dbReference type="Pfam" id="PF04961">
    <property type="entry name" value="FTCD_C"/>
    <property type="match status" value="1"/>
</dbReference>
<dbReference type="InterPro" id="IPR007044">
    <property type="entry name" value="Cyclodeamin/CycHdrlase"/>
</dbReference>
<evidence type="ECO:0000256" key="2">
    <source>
        <dbReference type="ARBA" id="ARBA00004114"/>
    </source>
</evidence>
<comment type="function">
    <text evidence="18">Folate-dependent enzyme, that displays both transferase and deaminase activity. Serves to channel one-carbon units from formiminoglutamate to the folate pool.</text>
</comment>
<dbReference type="AlphaFoldDB" id="A0A3Q3WQY8"/>
<evidence type="ECO:0000313" key="23">
    <source>
        <dbReference type="Ensembl" id="ENSMMOP00000017623.1"/>
    </source>
</evidence>
<dbReference type="EC" id="4.3.1.4" evidence="8"/>
<evidence type="ECO:0000259" key="21">
    <source>
        <dbReference type="SMART" id="SM01221"/>
    </source>
</evidence>
<dbReference type="InterPro" id="IPR012886">
    <property type="entry name" value="Formiminotransferase_N"/>
</dbReference>
<comment type="subcellular location">
    <subcellularLocation>
        <location evidence="2">Cytoplasm</location>
        <location evidence="2">Cytoskeleton</location>
        <location evidence="2">Microtubule organizing center</location>
        <location evidence="2">Centrosome</location>
        <location evidence="2">Centriole</location>
    </subcellularLocation>
    <subcellularLocation>
        <location evidence="3">Golgi apparatus</location>
    </subcellularLocation>
</comment>
<evidence type="ECO:0000313" key="24">
    <source>
        <dbReference type="Proteomes" id="UP000261620"/>
    </source>
</evidence>
<evidence type="ECO:0000256" key="13">
    <source>
        <dbReference type="ARBA" id="ARBA00022954"/>
    </source>
</evidence>
<dbReference type="EC" id="2.1.2.5" evidence="7"/>
<keyword evidence="14" id="KW-0333">Golgi apparatus</keyword>
<dbReference type="InterPro" id="IPR013802">
    <property type="entry name" value="Formiminotransferase_C"/>
</dbReference>
<feature type="domain" description="Formiminotransferase C-terminal subdomain" evidence="21">
    <location>
        <begin position="181"/>
        <end position="325"/>
    </location>
</feature>
<dbReference type="STRING" id="94237.ENSMMOP00000017623"/>
<dbReference type="GO" id="GO:0030412">
    <property type="term" value="F:formimidoyltetrahydrofolate cyclodeaminase activity"/>
    <property type="evidence" value="ECO:0007669"/>
    <property type="project" value="UniProtKB-EC"/>
</dbReference>
<keyword evidence="17" id="KW-0511">Multifunctional enzyme</keyword>
<dbReference type="OMA" id="TYGKRQW"/>
<dbReference type="Proteomes" id="UP000261620">
    <property type="component" value="Unplaced"/>
</dbReference>
<keyword evidence="24" id="KW-1185">Reference proteome</keyword>
<feature type="domain" description="Formiminotransferase N-terminal subdomain" evidence="22">
    <location>
        <begin position="3"/>
        <end position="180"/>
    </location>
</feature>
<proteinExistence type="inferred from homology"/>
<reference evidence="23" key="2">
    <citation type="submission" date="2025-09" db="UniProtKB">
        <authorList>
            <consortium name="Ensembl"/>
        </authorList>
    </citation>
    <scope>IDENTIFICATION</scope>
</reference>
<evidence type="ECO:0000256" key="8">
    <source>
        <dbReference type="ARBA" id="ARBA00012998"/>
    </source>
</evidence>
<dbReference type="GO" id="GO:0030409">
    <property type="term" value="F:glutamate formimidoyltransferase activity"/>
    <property type="evidence" value="ECO:0007669"/>
    <property type="project" value="UniProtKB-EC"/>
</dbReference>
<reference evidence="23" key="1">
    <citation type="submission" date="2025-08" db="UniProtKB">
        <authorList>
            <consortium name="Ensembl"/>
        </authorList>
    </citation>
    <scope>IDENTIFICATION</scope>
</reference>
<evidence type="ECO:0000256" key="9">
    <source>
        <dbReference type="ARBA" id="ARBA00017787"/>
    </source>
</evidence>
<dbReference type="PANTHER" id="PTHR12234:SF0">
    <property type="entry name" value="FORMIMIDOYLTRANSFERASE-CYCLODEAMINASE"/>
    <property type="match status" value="1"/>
</dbReference>
<dbReference type="InterPro" id="IPR004227">
    <property type="entry name" value="Formiminotransferase_cat"/>
</dbReference>
<evidence type="ECO:0000256" key="20">
    <source>
        <dbReference type="ARBA" id="ARBA00030029"/>
    </source>
</evidence>
<dbReference type="GO" id="GO:0005814">
    <property type="term" value="C:centriole"/>
    <property type="evidence" value="ECO:0007669"/>
    <property type="project" value="UniProtKB-SubCell"/>
</dbReference>
<evidence type="ECO:0000256" key="3">
    <source>
        <dbReference type="ARBA" id="ARBA00004555"/>
    </source>
</evidence>
<keyword evidence="12" id="KW-0369">Histidine metabolism</keyword>
<evidence type="ECO:0000259" key="22">
    <source>
        <dbReference type="SMART" id="SM01222"/>
    </source>
</evidence>
<evidence type="ECO:0000256" key="7">
    <source>
        <dbReference type="ARBA" id="ARBA00012252"/>
    </source>
</evidence>
<dbReference type="FunFam" id="3.30.990.10:FF:000001">
    <property type="entry name" value="Formimidoyltransferase cyclodeaminase"/>
    <property type="match status" value="1"/>
</dbReference>
<comment type="similarity">
    <text evidence="6">In the C-terminal section; belongs to the cyclodeaminase/cyclohydrolase family.</text>
</comment>
<comment type="subunit">
    <text evidence="19">Homooctamer, including four polyglutamate binding sites. The subunits are arranged as a tetramer of dimers, and form a planar ring-shaped structure.</text>
</comment>
<evidence type="ECO:0000256" key="6">
    <source>
        <dbReference type="ARBA" id="ARBA00010825"/>
    </source>
</evidence>
<evidence type="ECO:0000256" key="14">
    <source>
        <dbReference type="ARBA" id="ARBA00023034"/>
    </source>
</evidence>
<dbReference type="InterPro" id="IPR036178">
    <property type="entry name" value="Formintransfe-cycloase-like_sf"/>
</dbReference>
<evidence type="ECO:0000256" key="11">
    <source>
        <dbReference type="ARBA" id="ARBA00022679"/>
    </source>
</evidence>
<dbReference type="SMART" id="SM01222">
    <property type="entry name" value="FTCD_N"/>
    <property type="match status" value="1"/>
</dbReference>
<dbReference type="Gene3D" id="3.30.990.10">
    <property type="entry name" value="Formiminotransferase, N-terminal subdomain"/>
    <property type="match status" value="1"/>
</dbReference>
<organism evidence="23 24">
    <name type="scientific">Mola mola</name>
    <name type="common">Ocean sunfish</name>
    <name type="synonym">Tetraodon mola</name>
    <dbReference type="NCBI Taxonomy" id="94237"/>
    <lineage>
        <taxon>Eukaryota</taxon>
        <taxon>Metazoa</taxon>
        <taxon>Chordata</taxon>
        <taxon>Craniata</taxon>
        <taxon>Vertebrata</taxon>
        <taxon>Euteleostomi</taxon>
        <taxon>Actinopterygii</taxon>
        <taxon>Neopterygii</taxon>
        <taxon>Teleostei</taxon>
        <taxon>Neoteleostei</taxon>
        <taxon>Acanthomorphata</taxon>
        <taxon>Eupercaria</taxon>
        <taxon>Tetraodontiformes</taxon>
        <taxon>Molidae</taxon>
        <taxon>Mola</taxon>
    </lineage>
</organism>
<name>A0A3Q3WQY8_MOLML</name>
<keyword evidence="10" id="KW-0963">Cytoplasm</keyword>
<evidence type="ECO:0000256" key="4">
    <source>
        <dbReference type="ARBA" id="ARBA00005082"/>
    </source>
</evidence>
<keyword evidence="15" id="KW-0206">Cytoskeleton</keyword>
<dbReference type="UniPathway" id="UPA00379">
    <property type="reaction ID" value="UER00555"/>
</dbReference>
<evidence type="ECO:0000256" key="18">
    <source>
        <dbReference type="ARBA" id="ARBA00025506"/>
    </source>
</evidence>
<dbReference type="FunFam" id="3.30.70.670:FF:000001">
    <property type="entry name" value="Formimidoyltransferase cyclodeaminase"/>
    <property type="match status" value="1"/>
</dbReference>
<evidence type="ECO:0000256" key="15">
    <source>
        <dbReference type="ARBA" id="ARBA00023212"/>
    </source>
</evidence>
<comment type="pathway">
    <text evidence="4">Amino-acid degradation; L-histidine degradation into L-glutamate; L-glutamate from N-formimidoyl-L-glutamate (transferase route): step 1/1.</text>
</comment>
<keyword evidence="11" id="KW-0808">Transferase</keyword>
<dbReference type="Gene3D" id="1.20.120.680">
    <property type="entry name" value="Formiminotetrahydrofolate cyclodeaminase monomer, up-and-down helical bundle"/>
    <property type="match status" value="1"/>
</dbReference>
<dbReference type="InterPro" id="IPR022384">
    <property type="entry name" value="FormiminoTrfase_cat_dom_sf"/>
</dbReference>
<evidence type="ECO:0000256" key="5">
    <source>
        <dbReference type="ARBA" id="ARBA00008297"/>
    </source>
</evidence>
<keyword evidence="13" id="KW-0290">Folate-binding</keyword>
<keyword evidence="16" id="KW-0456">Lyase</keyword>
<dbReference type="Pfam" id="PF07837">
    <property type="entry name" value="FTCD_N"/>
    <property type="match status" value="1"/>
</dbReference>
<dbReference type="GO" id="GO:0019557">
    <property type="term" value="P:L-histidine catabolic process to glutamate and formate"/>
    <property type="evidence" value="ECO:0007669"/>
    <property type="project" value="UniProtKB-UniPathway"/>
</dbReference>
<evidence type="ECO:0000256" key="16">
    <source>
        <dbReference type="ARBA" id="ARBA00023239"/>
    </source>
</evidence>
<dbReference type="Gene3D" id="3.30.70.670">
    <property type="entry name" value="Formiminotransferase, C-terminal subdomain"/>
    <property type="match status" value="1"/>
</dbReference>
<evidence type="ECO:0000256" key="17">
    <source>
        <dbReference type="ARBA" id="ARBA00023268"/>
    </source>
</evidence>
<sequence length="539" mass="58748">MAQLVECVPNFSEGRNKEVIDAISAAISGTSGCSLLDVDPGASTNRTVYTFVGSPEAVVEGALNAARQAVSLIDMSKHSGEHPRTGALDVCPFIPVQNVSMDDCVNCANVFGKRLAEMLHVPVYLYGEAAQKVTRRSLPSVRAGEYEALPEKLKHDDWAPDFGPAMFVPSWGATVTGARKFLIAYNVNLISTKEQAHRIALDIREQGRGKDQPGLLKKVQGMGWYLDEANIAQVSINILDFELTPLHAVYEEVCRDAEDLKLPVVGSQIVGLIPLKALLDAADFYIRRDGLFIVEEEHKIRLVISKLGLDSLGPFNPKERVVEYMVKPQQDNRLLSLSLQQFVGIVGARTAAPGGGSVSAAVAALGASLGAMVGQMTYGKRQFENLDGMMRRLIPPFHQAMNELLLMVDADSSAFNSYMAALKMPKNTAEETKRRQDAMQDGLQRAVGVPLALAARVNVLWPYLKEMVVYGNIACKSDAQVAAKALEMAVYGAYYNVTINLQDITDDDFKAATRMRVSALLQEAKESTAAVLRAAEERK</sequence>
<protein>
    <recommendedName>
        <fullName evidence="9">Formimidoyltransferase-cyclodeaminase</fullName>
        <ecNumber evidence="7">2.1.2.5</ecNumber>
        <ecNumber evidence="8">4.3.1.4</ecNumber>
    </recommendedName>
    <alternativeName>
        <fullName evidence="20">Formiminotransferase-cyclodeaminase</fullName>
    </alternativeName>
</protein>
<evidence type="ECO:0000256" key="19">
    <source>
        <dbReference type="ARBA" id="ARBA00025915"/>
    </source>
</evidence>
<dbReference type="InterPro" id="IPR037064">
    <property type="entry name" value="Formiminotransferase_N_sf"/>
</dbReference>
<evidence type="ECO:0000256" key="10">
    <source>
        <dbReference type="ARBA" id="ARBA00022490"/>
    </source>
</evidence>
<evidence type="ECO:0000256" key="12">
    <source>
        <dbReference type="ARBA" id="ARBA00022808"/>
    </source>
</evidence>
<dbReference type="InterPro" id="IPR037070">
    <property type="entry name" value="Formiminotransferase_C_sf"/>
</dbReference>